<dbReference type="Proteomes" id="UP000813637">
    <property type="component" value="Unassembled WGS sequence"/>
</dbReference>
<proteinExistence type="predicted"/>
<reference evidence="1" key="1">
    <citation type="submission" date="2020-02" db="EMBL/GenBank/DDBJ databases">
        <authorList>
            <person name="Fillo S."/>
            <person name="Giordani F."/>
            <person name="Tonon E."/>
            <person name="Drigo I."/>
            <person name="Anselmo A."/>
            <person name="Fortunato A."/>
            <person name="Bano L."/>
            <person name="Lista F."/>
        </authorList>
    </citation>
    <scope>NUCLEOTIDE SEQUENCE</scope>
    <source>
        <strain evidence="1">IZSVe-TV_9877_3_12</strain>
    </source>
</reference>
<comment type="caution">
    <text evidence="1">The sequence shown here is derived from an EMBL/GenBank/DDBJ whole genome shotgun (WGS) entry which is preliminary data.</text>
</comment>
<evidence type="ECO:0000313" key="1">
    <source>
        <dbReference type="EMBL" id="MCD3196059.1"/>
    </source>
</evidence>
<name>A0A9Q3Z0A0_CLOBO</name>
<organism evidence="1 2">
    <name type="scientific">Clostridium botulinum C</name>
    <dbReference type="NCBI Taxonomy" id="36828"/>
    <lineage>
        <taxon>Bacteria</taxon>
        <taxon>Bacillati</taxon>
        <taxon>Bacillota</taxon>
        <taxon>Clostridia</taxon>
        <taxon>Eubacteriales</taxon>
        <taxon>Clostridiaceae</taxon>
        <taxon>Clostridium</taxon>
    </lineage>
</organism>
<dbReference type="AlphaFoldDB" id="A0A9Q3Z0A0"/>
<dbReference type="EMBL" id="JAAMYB010000023">
    <property type="protein sequence ID" value="MCD3196059.1"/>
    <property type="molecule type" value="Genomic_DNA"/>
</dbReference>
<protein>
    <submittedName>
        <fullName evidence="1">Uncharacterized protein</fullName>
    </submittedName>
</protein>
<evidence type="ECO:0000313" key="2">
    <source>
        <dbReference type="Proteomes" id="UP000813637"/>
    </source>
</evidence>
<reference evidence="1" key="2">
    <citation type="journal article" date="2021" name="Microorganisms">
        <title>Extensive Genome Exploration of Clostridium botulinum Group III Field Strains.</title>
        <authorList>
            <person name="Fillo S."/>
            <person name="Giordani F."/>
            <person name="Tonon E."/>
            <person name="Drigo I."/>
            <person name="Anselmo A."/>
            <person name="Fortunato A."/>
            <person name="Lista F."/>
            <person name="Bano L."/>
        </authorList>
    </citation>
    <scope>NUCLEOTIDE SEQUENCE</scope>
    <source>
        <strain evidence="1">IZSVe-TV_9877_3_12</strain>
    </source>
</reference>
<gene>
    <name evidence="1" type="ORF">G8S53_12395</name>
</gene>
<accession>A0A9Q3Z0A0</accession>
<sequence length="45" mass="5333">MADKGDILLKNIQQKTMSCTNKNCKRIYDLNYKIVLDSFIEYKCE</sequence>
<dbReference type="RefSeq" id="WP_003383645.1">
    <property type="nucleotide sequence ID" value="NZ_JAAMYB010000023.1"/>
</dbReference>